<evidence type="ECO:0000313" key="2">
    <source>
        <dbReference type="Proteomes" id="UP001163046"/>
    </source>
</evidence>
<organism evidence="1 2">
    <name type="scientific">Desmophyllum pertusum</name>
    <dbReference type="NCBI Taxonomy" id="174260"/>
    <lineage>
        <taxon>Eukaryota</taxon>
        <taxon>Metazoa</taxon>
        <taxon>Cnidaria</taxon>
        <taxon>Anthozoa</taxon>
        <taxon>Hexacorallia</taxon>
        <taxon>Scleractinia</taxon>
        <taxon>Caryophylliina</taxon>
        <taxon>Caryophylliidae</taxon>
        <taxon>Desmophyllum</taxon>
    </lineage>
</organism>
<comment type="caution">
    <text evidence="1">The sequence shown here is derived from an EMBL/GenBank/DDBJ whole genome shotgun (WGS) entry which is preliminary data.</text>
</comment>
<dbReference type="EMBL" id="MU827981">
    <property type="protein sequence ID" value="KAJ7312665.1"/>
    <property type="molecule type" value="Genomic_DNA"/>
</dbReference>
<feature type="non-terminal residue" evidence="1">
    <location>
        <position position="365"/>
    </location>
</feature>
<dbReference type="EC" id="2.1.1.34" evidence="1"/>
<reference evidence="1" key="1">
    <citation type="submission" date="2023-01" db="EMBL/GenBank/DDBJ databases">
        <title>Genome assembly of the deep-sea coral Lophelia pertusa.</title>
        <authorList>
            <person name="Herrera S."/>
            <person name="Cordes E."/>
        </authorList>
    </citation>
    <scope>NUCLEOTIDE SEQUENCE</scope>
    <source>
        <strain evidence="1">USNM1676648</strain>
        <tissue evidence="1">Polyp</tissue>
    </source>
</reference>
<dbReference type="GO" id="GO:0141100">
    <property type="term" value="F:tRNA (guanine(18)-2'-O)-methyltransferase activity"/>
    <property type="evidence" value="ECO:0007669"/>
    <property type="project" value="UniProtKB-EC"/>
</dbReference>
<dbReference type="AlphaFoldDB" id="A0A9X0CC27"/>
<gene>
    <name evidence="1" type="primary">TARBP1_5</name>
    <name evidence="1" type="ORF">OS493_039517</name>
</gene>
<dbReference type="OrthoDB" id="241340at2759"/>
<dbReference type="PANTHER" id="PTHR12029">
    <property type="entry name" value="RNA METHYLTRANSFERASE"/>
    <property type="match status" value="1"/>
</dbReference>
<name>A0A9X0CC27_9CNID</name>
<dbReference type="InterPro" id="IPR045330">
    <property type="entry name" value="TRM3/TARBP1"/>
</dbReference>
<keyword evidence="1" id="KW-0489">Methyltransferase</keyword>
<keyword evidence="1" id="KW-0808">Transferase</keyword>
<sequence length="365" mass="40800">VCEKSLQILRRFMLEVSAIEDNARDVSVTLDLIGNLVKSDALNACQSTNVISGGLGDQLFQELLNILPTQLKAVCSSLECGETDISKSAAGCSTGTFNQTYAILCGLADFFSSPDNYSLFHKAEFWEIIQKGLRALDLLDKQPCDLLILSEKGSHIFYWSSDKKDSLMSIWQDYVLLMETLDEKQNIKYSQCHKENMNGEVMLDISWLLTLYQRAAQHDTKFICRWAILDLLNTDLCNSPLLNTCCWWFLYGPLMSMLGEYAIYGRAYDGLRGDTSPVGTAAVTFFTEFAKTLPVNDRQSFCAGLLSAIVKQDFSQVPLVFISQMLASLPPCSAWDSNALASIRSFFTLLRTFSPHMSSAIQSFL</sequence>
<dbReference type="PANTHER" id="PTHR12029:SF11">
    <property type="entry name" value="METHYLTRANSFERASE TARBP1-RELATED"/>
    <property type="match status" value="1"/>
</dbReference>
<proteinExistence type="predicted"/>
<keyword evidence="2" id="KW-1185">Reference proteome</keyword>
<accession>A0A9X0CC27</accession>
<protein>
    <submittedName>
        <fullName evidence="1">Tar (HIV-1) RNA binding protein 1</fullName>
        <ecNumber evidence="1">2.1.1.34</ecNumber>
    </submittedName>
</protein>
<evidence type="ECO:0000313" key="1">
    <source>
        <dbReference type="EMBL" id="KAJ7312665.1"/>
    </source>
</evidence>
<dbReference type="Proteomes" id="UP001163046">
    <property type="component" value="Unassembled WGS sequence"/>
</dbReference>
<dbReference type="GO" id="GO:0030488">
    <property type="term" value="P:tRNA methylation"/>
    <property type="evidence" value="ECO:0007669"/>
    <property type="project" value="TreeGrafter"/>
</dbReference>